<proteinExistence type="predicted"/>
<dbReference type="EMBL" id="BMTD01000012">
    <property type="protein sequence ID" value="GGV08717.1"/>
    <property type="molecule type" value="Genomic_DNA"/>
</dbReference>
<organism evidence="2 3">
    <name type="scientific">Streptomyces filipinensis</name>
    <dbReference type="NCBI Taxonomy" id="66887"/>
    <lineage>
        <taxon>Bacteria</taxon>
        <taxon>Bacillati</taxon>
        <taxon>Actinomycetota</taxon>
        <taxon>Actinomycetes</taxon>
        <taxon>Kitasatosporales</taxon>
        <taxon>Streptomycetaceae</taxon>
        <taxon>Streptomyces</taxon>
    </lineage>
</organism>
<reference evidence="2" key="2">
    <citation type="submission" date="2020-09" db="EMBL/GenBank/DDBJ databases">
        <authorList>
            <person name="Sun Q."/>
            <person name="Ohkuma M."/>
        </authorList>
    </citation>
    <scope>NUCLEOTIDE SEQUENCE</scope>
    <source>
        <strain evidence="2">JCM 4369</strain>
    </source>
</reference>
<evidence type="ECO:0000313" key="3">
    <source>
        <dbReference type="Proteomes" id="UP000618795"/>
    </source>
</evidence>
<evidence type="ECO:0000313" key="2">
    <source>
        <dbReference type="EMBL" id="GGV08717.1"/>
    </source>
</evidence>
<accession>A0A918IEV1</accession>
<sequence length="44" mass="4911">MVPQRPSALLERPLADVETGPDGSVPLALRPFQILTLRLRRSRS</sequence>
<feature type="region of interest" description="Disordered" evidence="1">
    <location>
        <begin position="1"/>
        <end position="22"/>
    </location>
</feature>
<keyword evidence="3" id="KW-1185">Reference proteome</keyword>
<gene>
    <name evidence="2" type="ORF">GCM10010260_53560</name>
</gene>
<evidence type="ECO:0000256" key="1">
    <source>
        <dbReference type="SAM" id="MobiDB-lite"/>
    </source>
</evidence>
<comment type="caution">
    <text evidence="2">The sequence shown here is derived from an EMBL/GenBank/DDBJ whole genome shotgun (WGS) entry which is preliminary data.</text>
</comment>
<protein>
    <submittedName>
        <fullName evidence="2">Uncharacterized protein</fullName>
    </submittedName>
</protein>
<reference evidence="2" key="1">
    <citation type="journal article" date="2014" name="Int. J. Syst. Evol. Microbiol.">
        <title>Complete genome sequence of Corynebacterium casei LMG S-19264T (=DSM 44701T), isolated from a smear-ripened cheese.</title>
        <authorList>
            <consortium name="US DOE Joint Genome Institute (JGI-PGF)"/>
            <person name="Walter F."/>
            <person name="Albersmeier A."/>
            <person name="Kalinowski J."/>
            <person name="Ruckert C."/>
        </authorList>
    </citation>
    <scope>NUCLEOTIDE SEQUENCE</scope>
    <source>
        <strain evidence="2">JCM 4369</strain>
    </source>
</reference>
<name>A0A918IEV1_9ACTN</name>
<dbReference type="AlphaFoldDB" id="A0A918IEV1"/>
<dbReference type="Proteomes" id="UP000618795">
    <property type="component" value="Unassembled WGS sequence"/>
</dbReference>